<keyword evidence="2" id="KW-1185">Reference proteome</keyword>
<dbReference type="OrthoDB" id="5499356at2"/>
<accession>A0A1M6ARV8</accession>
<dbReference type="STRING" id="1121432.SAMN02745219_00253"/>
<protein>
    <submittedName>
        <fullName evidence="1">Putative inner membrane protein</fullName>
    </submittedName>
</protein>
<dbReference type="InterPro" id="IPR014948">
    <property type="entry name" value="BrxA"/>
</dbReference>
<dbReference type="AlphaFoldDB" id="A0A1M6ARV8"/>
<dbReference type="EMBL" id="FQZM01000003">
    <property type="protein sequence ID" value="SHI39254.1"/>
    <property type="molecule type" value="Genomic_DNA"/>
</dbReference>
<evidence type="ECO:0000313" key="2">
    <source>
        <dbReference type="Proteomes" id="UP000184529"/>
    </source>
</evidence>
<sequence>MKSSLSPEYNCTVMEGRRVGVSASGRRYTCNLMKGVALAESRQLLLEWQPGEDRASFSARVAGANLLGKASRRRVRDLVQSVFWPRFFAGNVPPGELARMMLKVIFDTATAFRLVYYHAALADRLLYDFVTQWLLALYQKSRHQVVVDDGVAFIEKQIQSGLIKPPWSENVKLKTAQGLLAACRDGGILRGTVKKEFAPVQLPRPVFLYVAYYLKGLVASAARLVAHPDWGLFLLTPRQVEELFLEAHQAGDLGFYCAGGIMRVEWPYPDLARFVRGFTGTNA</sequence>
<name>A0A1M6ARV8_9FIRM</name>
<gene>
    <name evidence="1" type="ORF">SAMN02745219_00253</name>
</gene>
<dbReference type="Gene3D" id="1.10.3540.10">
    <property type="entry name" value="uncharacterized protein from magnetospirillum magneticum domain"/>
    <property type="match status" value="1"/>
</dbReference>
<dbReference type="Proteomes" id="UP000184529">
    <property type="component" value="Unassembled WGS sequence"/>
</dbReference>
<evidence type="ECO:0000313" key="1">
    <source>
        <dbReference type="EMBL" id="SHI39254.1"/>
    </source>
</evidence>
<dbReference type="RefSeq" id="WP_072866938.1">
    <property type="nucleotide sequence ID" value="NZ_FQZM01000003.1"/>
</dbReference>
<dbReference type="InterPro" id="IPR023137">
    <property type="entry name" value="BrxA_sf"/>
</dbReference>
<reference evidence="2" key="1">
    <citation type="submission" date="2016-11" db="EMBL/GenBank/DDBJ databases">
        <authorList>
            <person name="Varghese N."/>
            <person name="Submissions S."/>
        </authorList>
    </citation>
    <scope>NUCLEOTIDE SEQUENCE [LARGE SCALE GENOMIC DNA]</scope>
    <source>
        <strain evidence="2">DSM 16057</strain>
    </source>
</reference>
<proteinExistence type="predicted"/>
<organism evidence="1 2">
    <name type="scientific">Desulfofundulus thermosubterraneus DSM 16057</name>
    <dbReference type="NCBI Taxonomy" id="1121432"/>
    <lineage>
        <taxon>Bacteria</taxon>
        <taxon>Bacillati</taxon>
        <taxon>Bacillota</taxon>
        <taxon>Clostridia</taxon>
        <taxon>Eubacteriales</taxon>
        <taxon>Peptococcaceae</taxon>
        <taxon>Desulfofundulus</taxon>
    </lineage>
</organism>
<dbReference type="Pfam" id="PF08849">
    <property type="entry name" value="BrxA"/>
    <property type="match status" value="1"/>
</dbReference>